<dbReference type="AlphaFoldDB" id="A0A5N0T667"/>
<comment type="caution">
    <text evidence="6">The sequence shown here is derived from an EMBL/GenBank/DDBJ whole genome shotgun (WGS) entry which is preliminary data.</text>
</comment>
<organism evidence="6 7">
    <name type="scientific">Marinihelvus fidelis</name>
    <dbReference type="NCBI Taxonomy" id="2613842"/>
    <lineage>
        <taxon>Bacteria</taxon>
        <taxon>Pseudomonadati</taxon>
        <taxon>Pseudomonadota</taxon>
        <taxon>Gammaproteobacteria</taxon>
        <taxon>Chromatiales</taxon>
        <taxon>Wenzhouxiangellaceae</taxon>
        <taxon>Marinihelvus</taxon>
    </lineage>
</organism>
<evidence type="ECO:0000259" key="4">
    <source>
        <dbReference type="Pfam" id="PF01915"/>
    </source>
</evidence>
<dbReference type="PANTHER" id="PTHR30620">
    <property type="entry name" value="PERIPLASMIC BETA-GLUCOSIDASE-RELATED"/>
    <property type="match status" value="1"/>
</dbReference>
<evidence type="ECO:0000259" key="3">
    <source>
        <dbReference type="Pfam" id="PF00933"/>
    </source>
</evidence>
<feature type="domain" description="Glycoside hydrolase family 3 C-terminal" evidence="4">
    <location>
        <begin position="438"/>
        <end position="650"/>
    </location>
</feature>
<dbReference type="Gene3D" id="3.20.20.300">
    <property type="entry name" value="Glycoside hydrolase, family 3, N-terminal domain"/>
    <property type="match status" value="1"/>
</dbReference>
<dbReference type="PRINTS" id="PR00133">
    <property type="entry name" value="GLHYDRLASE3"/>
</dbReference>
<dbReference type="RefSeq" id="WP_150864849.1">
    <property type="nucleotide sequence ID" value="NZ_VYXP01000007.1"/>
</dbReference>
<sequence length="840" mass="88632">MLMTACGPSEPAGEPQAAAEAEPAATQPAVETTTPVEQAGAGIDADNWPAQSSPFQRDPAMEAEIEALMAKMTLEEKVGQVIQPDIASVTPADVKKYHLGSVLNGGGSAPQGDLRIEPQAWLDLADEFWDVSTDTSDGYLGIPAIWGTDAVHGHGNVTGATLFPHNIGLGAANDPELMERIGEITALEMLATGMDWTFAPTIAVVRNDRWGRTYEGYSEDPRIVAEYAPRIITGIQGRPGDDDFLRDGHMIATAKHFVGDGGTVNGHDQGNNVATEAELRDIHAAGYPPAIAAGVQTVMASFNSFHGRKLHGYDALLTDVLVGRMGLDGFVVGDWNGHGQVAGCSNTACAQSFNAGLDMFMAPDSWKGLYENTLEQVRSGEISMARLDEAVARILRVKFRADVFNAGRPSSRDRAGDFELLGAPAHRAVAREAVRKSLVLLKNANGVLPIAADATVLVAGDGAHDIGKQSGGWTLSWQGTGNQNSDFPNATSIYDGFAEVLAANGGRAVLSESGDWEEKPDVAVVVFGEDPYAEGVGDRKHVDYVPHDGLELLRRFREDGIPAVAVFLSGRPMYVNPELNASDAFVAAWLPGGEGAGIADVLVAAADGAPAHDFTGRLSFSWPRDPEQVEVNVGDADYDPLFAYGFGLSYGDEGALAALPEDADTVAANIGELMAFGDPVGTWELALQDDGRNRVHDSRGASHGGNVSVQPFDDEVQEDALRVTWTGPAALVIEGPSRDFTGMQGAALEITFSMQSLGDANMSVGMHDGSYKFREMDVSGPAAGMVGQGWQTQQIDLACFGGQGVTLSDLTAPFVLTATGPAEVLLKSVRVVENAAAGDC</sequence>
<dbReference type="SUPFAM" id="SSF51445">
    <property type="entry name" value="(Trans)glycosidases"/>
    <property type="match status" value="1"/>
</dbReference>
<dbReference type="PANTHER" id="PTHR30620:SF77">
    <property type="entry name" value="LYSOSOMAL BETA GLUCOSIDASE-LIKE"/>
    <property type="match status" value="1"/>
</dbReference>
<dbReference type="Proteomes" id="UP000325372">
    <property type="component" value="Unassembled WGS sequence"/>
</dbReference>
<name>A0A5N0T667_9GAMM</name>
<dbReference type="InterPro" id="IPR051915">
    <property type="entry name" value="Cellulose_Degrad_GH3"/>
</dbReference>
<evidence type="ECO:0000256" key="2">
    <source>
        <dbReference type="SAM" id="MobiDB-lite"/>
    </source>
</evidence>
<feature type="domain" description="ExoP galactose-binding-like" evidence="5">
    <location>
        <begin position="683"/>
        <end position="830"/>
    </location>
</feature>
<dbReference type="GO" id="GO:0009251">
    <property type="term" value="P:glucan catabolic process"/>
    <property type="evidence" value="ECO:0007669"/>
    <property type="project" value="TreeGrafter"/>
</dbReference>
<keyword evidence="7" id="KW-1185">Reference proteome</keyword>
<evidence type="ECO:0000259" key="5">
    <source>
        <dbReference type="Pfam" id="PF18559"/>
    </source>
</evidence>
<feature type="domain" description="Glycoside hydrolase family 3 N-terminal" evidence="3">
    <location>
        <begin position="73"/>
        <end position="397"/>
    </location>
</feature>
<dbReference type="Pfam" id="PF00933">
    <property type="entry name" value="Glyco_hydro_3"/>
    <property type="match status" value="1"/>
</dbReference>
<evidence type="ECO:0000313" key="7">
    <source>
        <dbReference type="Proteomes" id="UP000325372"/>
    </source>
</evidence>
<gene>
    <name evidence="6" type="ORF">F3N42_12715</name>
</gene>
<dbReference type="GO" id="GO:0008422">
    <property type="term" value="F:beta-glucosidase activity"/>
    <property type="evidence" value="ECO:0007669"/>
    <property type="project" value="TreeGrafter"/>
</dbReference>
<dbReference type="EMBL" id="VYXP01000007">
    <property type="protein sequence ID" value="KAA9130545.1"/>
    <property type="molecule type" value="Genomic_DNA"/>
</dbReference>
<dbReference type="InterPro" id="IPR036881">
    <property type="entry name" value="Glyco_hydro_3_C_sf"/>
</dbReference>
<dbReference type="Gene3D" id="3.40.50.1700">
    <property type="entry name" value="Glycoside hydrolase family 3 C-terminal domain"/>
    <property type="match status" value="1"/>
</dbReference>
<dbReference type="SUPFAM" id="SSF52279">
    <property type="entry name" value="Beta-D-glucan exohydrolase, C-terminal domain"/>
    <property type="match status" value="1"/>
</dbReference>
<feature type="region of interest" description="Disordered" evidence="2">
    <location>
        <begin position="1"/>
        <end position="34"/>
    </location>
</feature>
<dbReference type="InterPro" id="IPR041443">
    <property type="entry name" value="Exop_C"/>
</dbReference>
<reference evidence="6 7" key="1">
    <citation type="submission" date="2019-09" db="EMBL/GenBank/DDBJ databases">
        <title>Wenzhouxiangella sp. Genome sequencing and assembly.</title>
        <authorList>
            <person name="Zhang R."/>
        </authorList>
    </citation>
    <scope>NUCLEOTIDE SEQUENCE [LARGE SCALE GENOMIC DNA]</scope>
    <source>
        <strain evidence="6 7">W260</strain>
    </source>
</reference>
<protein>
    <submittedName>
        <fullName evidence="6">Glycoside hydrolase family 3 protein</fullName>
    </submittedName>
</protein>
<evidence type="ECO:0000313" key="6">
    <source>
        <dbReference type="EMBL" id="KAA9130545.1"/>
    </source>
</evidence>
<evidence type="ECO:0000256" key="1">
    <source>
        <dbReference type="ARBA" id="ARBA00022801"/>
    </source>
</evidence>
<dbReference type="Pfam" id="PF01915">
    <property type="entry name" value="Glyco_hydro_3_C"/>
    <property type="match status" value="1"/>
</dbReference>
<dbReference type="InterPro" id="IPR036962">
    <property type="entry name" value="Glyco_hydro_3_N_sf"/>
</dbReference>
<accession>A0A5N0T667</accession>
<feature type="compositionally biased region" description="Low complexity" evidence="2">
    <location>
        <begin position="7"/>
        <end position="34"/>
    </location>
</feature>
<keyword evidence="1 6" id="KW-0378">Hydrolase</keyword>
<proteinExistence type="predicted"/>
<dbReference type="InterPro" id="IPR001764">
    <property type="entry name" value="Glyco_hydro_3_N"/>
</dbReference>
<dbReference type="Pfam" id="PF18559">
    <property type="entry name" value="Exop_C"/>
    <property type="match status" value="1"/>
</dbReference>
<dbReference type="InterPro" id="IPR017853">
    <property type="entry name" value="GH"/>
</dbReference>
<dbReference type="Gene3D" id="2.60.120.430">
    <property type="entry name" value="Galactose-binding lectin"/>
    <property type="match status" value="1"/>
</dbReference>
<dbReference type="InterPro" id="IPR002772">
    <property type="entry name" value="Glyco_hydro_3_C"/>
</dbReference>